<gene>
    <name evidence="1" type="ORF">K239x_33210</name>
</gene>
<name>A0A517NW53_9BACT</name>
<reference evidence="1 2" key="1">
    <citation type="submission" date="2019-02" db="EMBL/GenBank/DDBJ databases">
        <title>Deep-cultivation of Planctomycetes and their phenomic and genomic characterization uncovers novel biology.</title>
        <authorList>
            <person name="Wiegand S."/>
            <person name="Jogler M."/>
            <person name="Boedeker C."/>
            <person name="Pinto D."/>
            <person name="Vollmers J."/>
            <person name="Rivas-Marin E."/>
            <person name="Kohn T."/>
            <person name="Peeters S.H."/>
            <person name="Heuer A."/>
            <person name="Rast P."/>
            <person name="Oberbeckmann S."/>
            <person name="Bunk B."/>
            <person name="Jeske O."/>
            <person name="Meyerdierks A."/>
            <person name="Storesund J.E."/>
            <person name="Kallscheuer N."/>
            <person name="Luecker S."/>
            <person name="Lage O.M."/>
            <person name="Pohl T."/>
            <person name="Merkel B.J."/>
            <person name="Hornburger P."/>
            <person name="Mueller R.-W."/>
            <person name="Bruemmer F."/>
            <person name="Labrenz M."/>
            <person name="Spormann A.M."/>
            <person name="Op den Camp H."/>
            <person name="Overmann J."/>
            <person name="Amann R."/>
            <person name="Jetten M.S.M."/>
            <person name="Mascher T."/>
            <person name="Medema M.H."/>
            <person name="Devos D.P."/>
            <person name="Kaster A.-K."/>
            <person name="Ovreas L."/>
            <person name="Rohde M."/>
            <person name="Galperin M.Y."/>
            <person name="Jogler C."/>
        </authorList>
    </citation>
    <scope>NUCLEOTIDE SEQUENCE [LARGE SCALE GENOMIC DNA]</scope>
    <source>
        <strain evidence="1 2">K23_9</strain>
    </source>
</reference>
<accession>A0A517NW53</accession>
<dbReference type="SUPFAM" id="SSF50494">
    <property type="entry name" value="Trypsin-like serine proteases"/>
    <property type="match status" value="1"/>
</dbReference>
<protein>
    <submittedName>
        <fullName evidence="1">Uncharacterized protein</fullName>
    </submittedName>
</protein>
<dbReference type="Proteomes" id="UP000319817">
    <property type="component" value="Chromosome"/>
</dbReference>
<proteinExistence type="predicted"/>
<evidence type="ECO:0000313" key="1">
    <source>
        <dbReference type="EMBL" id="QDT11326.1"/>
    </source>
</evidence>
<evidence type="ECO:0000313" key="2">
    <source>
        <dbReference type="Proteomes" id="UP000319817"/>
    </source>
</evidence>
<dbReference type="EMBL" id="CP036526">
    <property type="protein sequence ID" value="QDT11326.1"/>
    <property type="molecule type" value="Genomic_DNA"/>
</dbReference>
<dbReference type="RefSeq" id="WP_145419180.1">
    <property type="nucleotide sequence ID" value="NZ_CP036526.1"/>
</dbReference>
<dbReference type="AlphaFoldDB" id="A0A517NW53"/>
<keyword evidence="2" id="KW-1185">Reference proteome</keyword>
<dbReference type="InterPro" id="IPR043504">
    <property type="entry name" value="Peptidase_S1_PA_chymotrypsin"/>
</dbReference>
<dbReference type="Gene3D" id="2.40.10.10">
    <property type="entry name" value="Trypsin-like serine proteases"/>
    <property type="match status" value="1"/>
</dbReference>
<dbReference type="InterPro" id="IPR009003">
    <property type="entry name" value="Peptidase_S1_PA"/>
</dbReference>
<dbReference type="OrthoDB" id="243022at2"/>
<dbReference type="Pfam" id="PF13365">
    <property type="entry name" value="Trypsin_2"/>
    <property type="match status" value="1"/>
</dbReference>
<organism evidence="1 2">
    <name type="scientific">Stieleria marina</name>
    <dbReference type="NCBI Taxonomy" id="1930275"/>
    <lineage>
        <taxon>Bacteria</taxon>
        <taxon>Pseudomonadati</taxon>
        <taxon>Planctomycetota</taxon>
        <taxon>Planctomycetia</taxon>
        <taxon>Pirellulales</taxon>
        <taxon>Pirellulaceae</taxon>
        <taxon>Stieleria</taxon>
    </lineage>
</organism>
<sequence length="637" mass="68865">MTDEIFRRVCGCIFGVLYGGSRDCSRLLATAREWQAKGGQKVQGQMIDQTADTVSLQIPGRNAPVVVKLEHLVEADQAIVKGAWFDRRDAYQYSMVVENLRSLQERPKTVVGLLLKIHNAVPESPYAGLWASVALSQGSNEYSRAEVVLRDVIRRIEKQQAFDPSRHTMTFASASNNMSVCVLKDRRGDAAAARMVAAINARPQIPSVIRHNAQLLNELTTEASFINFSSSTRSRLLEALALGDSAGAGTKLPAGWHYSLDFDVPRDSAGAEKEEGIDAPRAELQLLAQGSGFVVAPGIVLTSRRVVETTNYRGPKLVTVLTNPTDRVWKGEIVDGITIQATRTVASSGRVTTGRFGNIPTGEVYTNYDYVRSPDGHSGAELAALRVPNLGIKPVAVTKESPSRNTPIKICGFGRSKNAVRQGLHFEEGVVLDSTLVARGVSLDGLIDSSRVSFTSARVLGGNRGGPIVNAQNQLVGIAFSTPTGGDKAKGLFFGASELRNWFYKNNQTASVLDPDTDATPEERHATLVNATIPVFCWGLRQPSNSSVFSKVADGSRSSGTVYVRDNWCIACKGRGFIDCPVKGCKDGTVTVRVPTKLAKLRNGKTVMGRLPTPKKCDHCRGKGGQICPHCKDGRLK</sequence>